<dbReference type="GO" id="GO:0020037">
    <property type="term" value="F:heme binding"/>
    <property type="evidence" value="ECO:0007669"/>
    <property type="project" value="InterPro"/>
</dbReference>
<dbReference type="Pfam" id="PF00067">
    <property type="entry name" value="p450"/>
    <property type="match status" value="1"/>
</dbReference>
<dbReference type="PANTHER" id="PTHR24291:SF189">
    <property type="entry name" value="CYTOCHROME P450 4C3-RELATED"/>
    <property type="match status" value="1"/>
</dbReference>
<dbReference type="PANTHER" id="PTHR24291">
    <property type="entry name" value="CYTOCHROME P450 FAMILY 4"/>
    <property type="match status" value="1"/>
</dbReference>
<evidence type="ECO:0000256" key="13">
    <source>
        <dbReference type="SAM" id="SignalP"/>
    </source>
</evidence>
<dbReference type="Gene3D" id="1.10.630.10">
    <property type="entry name" value="Cytochrome P450"/>
    <property type="match status" value="1"/>
</dbReference>
<evidence type="ECO:0000313" key="15">
    <source>
        <dbReference type="Proteomes" id="UP000027135"/>
    </source>
</evidence>
<dbReference type="SUPFAM" id="SSF48264">
    <property type="entry name" value="Cytochrome P450"/>
    <property type="match status" value="1"/>
</dbReference>
<keyword evidence="6" id="KW-0479">Metal-binding</keyword>
<dbReference type="eggNOG" id="KOG0157">
    <property type="taxonomic scope" value="Eukaryota"/>
</dbReference>
<keyword evidence="12" id="KW-0472">Membrane</keyword>
<dbReference type="AlphaFoldDB" id="A0A067QIS7"/>
<evidence type="ECO:0000256" key="8">
    <source>
        <dbReference type="ARBA" id="ARBA00022848"/>
    </source>
</evidence>
<keyword evidence="9" id="KW-0560">Oxidoreductase</keyword>
<name>A0A067QIS7_ZOONE</name>
<reference evidence="14 15" key="1">
    <citation type="journal article" date="2014" name="Nat. Commun.">
        <title>Molecular traces of alternative social organization in a termite genome.</title>
        <authorList>
            <person name="Terrapon N."/>
            <person name="Li C."/>
            <person name="Robertson H.M."/>
            <person name="Ji L."/>
            <person name="Meng X."/>
            <person name="Booth W."/>
            <person name="Chen Z."/>
            <person name="Childers C.P."/>
            <person name="Glastad K.M."/>
            <person name="Gokhale K."/>
            <person name="Gowin J."/>
            <person name="Gronenberg W."/>
            <person name="Hermansen R.A."/>
            <person name="Hu H."/>
            <person name="Hunt B.G."/>
            <person name="Huylmans A.K."/>
            <person name="Khalil S.M."/>
            <person name="Mitchell R.D."/>
            <person name="Munoz-Torres M.C."/>
            <person name="Mustard J.A."/>
            <person name="Pan H."/>
            <person name="Reese J.T."/>
            <person name="Scharf M.E."/>
            <person name="Sun F."/>
            <person name="Vogel H."/>
            <person name="Xiao J."/>
            <person name="Yang W."/>
            <person name="Yang Z."/>
            <person name="Yang Z."/>
            <person name="Zhou J."/>
            <person name="Zhu J."/>
            <person name="Brent C.S."/>
            <person name="Elsik C.G."/>
            <person name="Goodisman M.A."/>
            <person name="Liberles D.A."/>
            <person name="Roe R.M."/>
            <person name="Vargo E.L."/>
            <person name="Vilcinskas A."/>
            <person name="Wang J."/>
            <person name="Bornberg-Bauer E."/>
            <person name="Korb J."/>
            <person name="Zhang G."/>
            <person name="Liebig J."/>
        </authorList>
    </citation>
    <scope>NUCLEOTIDE SEQUENCE [LARGE SCALE GENOMIC DNA]</scope>
    <source>
        <tissue evidence="14">Whole organism</tissue>
    </source>
</reference>
<sequence>MDIMTAMLSILLVLILFLVMRRDPEKSRIKKMLSKIPGPPTYPILGNAWELINLPSHRYMDVLSKYSNDYGPIFCTWIGTKGIVSLNTAETAEVILSSNEHIDKNEMYSELSPWLGDCLFLKQGQKWRATRKLFSSIFSSTILDNYLQVFTKNTEILTQKFMAKIDGGEFDVCPYLARFTLDVVCGEFITLYPRHK</sequence>
<evidence type="ECO:0000256" key="10">
    <source>
        <dbReference type="ARBA" id="ARBA00023004"/>
    </source>
</evidence>
<gene>
    <name evidence="14" type="ORF">L798_01750</name>
</gene>
<feature type="chain" id="PRO_5001644078" evidence="13">
    <location>
        <begin position="23"/>
        <end position="196"/>
    </location>
</feature>
<evidence type="ECO:0000256" key="1">
    <source>
        <dbReference type="ARBA" id="ARBA00001971"/>
    </source>
</evidence>
<evidence type="ECO:0000256" key="2">
    <source>
        <dbReference type="ARBA" id="ARBA00004174"/>
    </source>
</evidence>
<evidence type="ECO:0000313" key="14">
    <source>
        <dbReference type="EMBL" id="KDR08607.1"/>
    </source>
</evidence>
<accession>A0A067QIS7</accession>
<keyword evidence="13" id="KW-0732">Signal</keyword>
<dbReference type="InterPro" id="IPR050196">
    <property type="entry name" value="Cytochrome_P450_Monoox"/>
</dbReference>
<evidence type="ECO:0000256" key="11">
    <source>
        <dbReference type="ARBA" id="ARBA00023033"/>
    </source>
</evidence>
<keyword evidence="11" id="KW-0503">Monooxygenase</keyword>
<evidence type="ECO:0000256" key="3">
    <source>
        <dbReference type="ARBA" id="ARBA00004406"/>
    </source>
</evidence>
<dbReference type="OMA" id="ICAFRSV"/>
<feature type="signal peptide" evidence="13">
    <location>
        <begin position="1"/>
        <end position="22"/>
    </location>
</feature>
<comment type="subcellular location">
    <subcellularLocation>
        <location evidence="3">Endoplasmic reticulum membrane</location>
        <topology evidence="3">Peripheral membrane protein</topology>
    </subcellularLocation>
    <subcellularLocation>
        <location evidence="2">Microsome membrane</location>
        <topology evidence="2">Peripheral membrane protein</topology>
    </subcellularLocation>
</comment>
<comment type="cofactor">
    <cofactor evidence="1">
        <name>heme</name>
        <dbReference type="ChEBI" id="CHEBI:30413"/>
    </cofactor>
</comment>
<dbReference type="InterPro" id="IPR001128">
    <property type="entry name" value="Cyt_P450"/>
</dbReference>
<dbReference type="InParanoid" id="A0A067QIS7"/>
<dbReference type="EMBL" id="KK853314">
    <property type="protein sequence ID" value="KDR08607.1"/>
    <property type="molecule type" value="Genomic_DNA"/>
</dbReference>
<dbReference type="InterPro" id="IPR036396">
    <property type="entry name" value="Cyt_P450_sf"/>
</dbReference>
<dbReference type="GO" id="GO:0005506">
    <property type="term" value="F:iron ion binding"/>
    <property type="evidence" value="ECO:0007669"/>
    <property type="project" value="InterPro"/>
</dbReference>
<keyword evidence="15" id="KW-1185">Reference proteome</keyword>
<dbReference type="Proteomes" id="UP000027135">
    <property type="component" value="Unassembled WGS sequence"/>
</dbReference>
<evidence type="ECO:0000256" key="9">
    <source>
        <dbReference type="ARBA" id="ARBA00023002"/>
    </source>
</evidence>
<protein>
    <submittedName>
        <fullName evidence="14">Cytochrome P450 4C1</fullName>
    </submittedName>
</protein>
<evidence type="ECO:0000256" key="7">
    <source>
        <dbReference type="ARBA" id="ARBA00022824"/>
    </source>
</evidence>
<evidence type="ECO:0000256" key="6">
    <source>
        <dbReference type="ARBA" id="ARBA00022723"/>
    </source>
</evidence>
<evidence type="ECO:0000256" key="5">
    <source>
        <dbReference type="ARBA" id="ARBA00022617"/>
    </source>
</evidence>
<comment type="similarity">
    <text evidence="4">Belongs to the cytochrome P450 family.</text>
</comment>
<keyword evidence="7" id="KW-0256">Endoplasmic reticulum</keyword>
<evidence type="ECO:0000256" key="12">
    <source>
        <dbReference type="ARBA" id="ARBA00023136"/>
    </source>
</evidence>
<organism evidence="14 15">
    <name type="scientific">Zootermopsis nevadensis</name>
    <name type="common">Dampwood termite</name>
    <dbReference type="NCBI Taxonomy" id="136037"/>
    <lineage>
        <taxon>Eukaryota</taxon>
        <taxon>Metazoa</taxon>
        <taxon>Ecdysozoa</taxon>
        <taxon>Arthropoda</taxon>
        <taxon>Hexapoda</taxon>
        <taxon>Insecta</taxon>
        <taxon>Pterygota</taxon>
        <taxon>Neoptera</taxon>
        <taxon>Polyneoptera</taxon>
        <taxon>Dictyoptera</taxon>
        <taxon>Blattodea</taxon>
        <taxon>Blattoidea</taxon>
        <taxon>Termitoidae</taxon>
        <taxon>Termopsidae</taxon>
        <taxon>Zootermopsis</taxon>
    </lineage>
</organism>
<keyword evidence="5" id="KW-0349">Heme</keyword>
<keyword evidence="10" id="KW-0408">Iron</keyword>
<keyword evidence="8" id="KW-0492">Microsome</keyword>
<proteinExistence type="inferred from homology"/>
<evidence type="ECO:0000256" key="4">
    <source>
        <dbReference type="ARBA" id="ARBA00010617"/>
    </source>
</evidence>
<dbReference type="GO" id="GO:0004497">
    <property type="term" value="F:monooxygenase activity"/>
    <property type="evidence" value="ECO:0007669"/>
    <property type="project" value="UniProtKB-KW"/>
</dbReference>
<dbReference type="OrthoDB" id="1470350at2759"/>
<dbReference type="GO" id="GO:0005789">
    <property type="term" value="C:endoplasmic reticulum membrane"/>
    <property type="evidence" value="ECO:0007669"/>
    <property type="project" value="UniProtKB-SubCell"/>
</dbReference>
<dbReference type="GO" id="GO:0016705">
    <property type="term" value="F:oxidoreductase activity, acting on paired donors, with incorporation or reduction of molecular oxygen"/>
    <property type="evidence" value="ECO:0007669"/>
    <property type="project" value="InterPro"/>
</dbReference>